<name>Q9PSC2_XENLA</name>
<dbReference type="Gene3D" id="1.10.510.10">
    <property type="entry name" value="Transferase(Phosphotransferase) domain 1"/>
    <property type="match status" value="1"/>
</dbReference>
<dbReference type="GO" id="GO:0004672">
    <property type="term" value="F:protein kinase activity"/>
    <property type="evidence" value="ECO:0007669"/>
    <property type="project" value="InterPro"/>
</dbReference>
<dbReference type="SUPFAM" id="SSF56112">
    <property type="entry name" value="Protein kinase-like (PK-like)"/>
    <property type="match status" value="1"/>
</dbReference>
<accession>Q9PSC2</accession>
<dbReference type="AlphaFoldDB" id="Q9PSC2"/>
<evidence type="ECO:0000259" key="1">
    <source>
        <dbReference type="PROSITE" id="PS50011"/>
    </source>
</evidence>
<dbReference type="InterPro" id="IPR000719">
    <property type="entry name" value="Prot_kinase_dom"/>
</dbReference>
<dbReference type="InterPro" id="IPR011009">
    <property type="entry name" value="Kinase-like_dom_sf"/>
</dbReference>
<dbReference type="PROSITE" id="PS50011">
    <property type="entry name" value="PROTEIN_KINASE_DOM"/>
    <property type="match status" value="1"/>
</dbReference>
<protein>
    <submittedName>
        <fullName>Tyrosine kinase</fullName>
    </submittedName>
</protein>
<dbReference type="Pfam" id="PF07714">
    <property type="entry name" value="PK_Tyr_Ser-Thr"/>
    <property type="match status" value="1"/>
</dbReference>
<feature type="domain" description="Protein kinase" evidence="1">
    <location>
        <begin position="1"/>
        <end position="25"/>
    </location>
</feature>
<organism>
    <name type="scientific">Xenopus laevis</name>
    <name type="common">African clawed frog</name>
    <dbReference type="NCBI Taxonomy" id="8355"/>
    <lineage>
        <taxon>Eukaryota</taxon>
        <taxon>Metazoa</taxon>
        <taxon>Chordata</taxon>
        <taxon>Craniata</taxon>
        <taxon>Vertebrata</taxon>
        <taxon>Euteleostomi</taxon>
        <taxon>Amphibia</taxon>
        <taxon>Batrachia</taxon>
        <taxon>Anura</taxon>
        <taxon>Pipoidea</taxon>
        <taxon>Pipidae</taxon>
        <taxon>Xenopodinae</taxon>
        <taxon>Xenopus</taxon>
        <taxon>Xenopus</taxon>
    </lineage>
</organism>
<sequence>LKWMAPETIFDRDITSQSDVWAFGV</sequence>
<dbReference type="GO" id="GO:0005524">
    <property type="term" value="F:ATP binding"/>
    <property type="evidence" value="ECO:0007669"/>
    <property type="project" value="InterPro"/>
</dbReference>
<dbReference type="InterPro" id="IPR001245">
    <property type="entry name" value="Ser-Thr/Tyr_kinase_cat_dom"/>
</dbReference>
<proteinExistence type="predicted"/>
<reference key="1">
    <citation type="journal article" date="1994" name="DNA Cell Biol.">
        <title>An analysis of Xenopus tyrosine kinase genes and their expression in early development.</title>
        <authorList>
            <person name="Islam N."/>
            <person name="Guimond A."/>
            <person name="Sanchez A."/>
            <person name="Moss T."/>
        </authorList>
    </citation>
    <scope>NUCLEOTIDE SEQUENCE</scope>
</reference>